<dbReference type="Proteomes" id="UP000002519">
    <property type="component" value="Chromosome"/>
</dbReference>
<evidence type="ECO:0000313" key="2">
    <source>
        <dbReference type="EMBL" id="AAG55695.1"/>
    </source>
</evidence>
<dbReference type="EMBL" id="AE005174">
    <property type="protein sequence ID" value="AAG55286.1"/>
    <property type="molecule type" value="Genomic_DNA"/>
</dbReference>
<organism evidence="3">
    <name type="scientific">Escherichia coli O157:H7</name>
    <dbReference type="NCBI Taxonomy" id="83334"/>
    <lineage>
        <taxon>Bacteria</taxon>
        <taxon>Pseudomonadati</taxon>
        <taxon>Pseudomonadota</taxon>
        <taxon>Gammaproteobacteria</taxon>
        <taxon>Enterobacterales</taxon>
        <taxon>Enterobacteriaceae</taxon>
        <taxon>Escherichia</taxon>
    </lineage>
</organism>
<dbReference type="KEGG" id="ece:Z1141"/>
<dbReference type="AlphaFoldDB" id="Q8XAG4"/>
<reference evidence="2 3" key="1">
    <citation type="journal article" date="2001" name="Nature">
        <title>Genome sequence of enterohaemorrhagic Escherichia coli O157:H7.</title>
        <authorList>
            <person name="Perna N.T."/>
            <person name="Plunkett G.III."/>
            <person name="Burland V."/>
            <person name="Mau B."/>
            <person name="Glasner J.D."/>
            <person name="Rose D.J."/>
            <person name="Mayhew G.F."/>
            <person name="Evans P.S."/>
            <person name="Gregor J."/>
            <person name="Kirkpatrick H.A."/>
            <person name="Posfai G."/>
            <person name="Hackett J."/>
            <person name="Klink S."/>
            <person name="Boutin A."/>
            <person name="Shao Y."/>
            <person name="Miller L."/>
            <person name="Grotbeck E.J."/>
            <person name="Davis N.W."/>
            <person name="Lim A."/>
            <person name="Dimalanta E."/>
            <person name="Potamousis K."/>
            <person name="Apodaca J."/>
            <person name="Anantharaman T.S."/>
            <person name="Lin J."/>
            <person name="Yen G."/>
            <person name="Schwartz D.C."/>
            <person name="Welch R.A."/>
            <person name="Blattner F.R."/>
        </authorList>
    </citation>
    <scope>NUCLEOTIDE SEQUENCE [LARGE SCALE GENOMIC DNA]</scope>
    <source>
        <strain evidence="2">EDL933</strain>
        <strain evidence="3">O157:H7 / EDL933 / ATCC 700927 / EHEC</strain>
    </source>
</reference>
<dbReference type="EMBL" id="AE005174">
    <property type="protein sequence ID" value="AAG55695.1"/>
    <property type="molecule type" value="Genomic_DNA"/>
</dbReference>
<protein>
    <submittedName>
        <fullName evidence="2">Uncharacterized protein</fullName>
    </submittedName>
</protein>
<dbReference type="KEGG" id="ece:Z1580"/>
<gene>
    <name evidence="1" type="ordered locus">Z1141</name>
    <name evidence="2" type="ordered locus">Z1580</name>
</gene>
<evidence type="ECO:0000313" key="1">
    <source>
        <dbReference type="EMBL" id="AAG55286.1"/>
    </source>
</evidence>
<accession>Q8XAG4</accession>
<proteinExistence type="predicted"/>
<dbReference type="PIR" id="G90793">
    <property type="entry name" value="G90793"/>
</dbReference>
<name>Q8XAG4_ECO57</name>
<evidence type="ECO:0000313" key="3">
    <source>
        <dbReference type="Proteomes" id="UP000002519"/>
    </source>
</evidence>
<sequence length="93" mass="10285">MFMTEHWSGHADDNFPFSWGSDSIFMHACLQSYGESICDTVHTFVADVAPESLTGLQTVYLYTAGLLCDIVFHIEGGPPEMNGIIIFPDDIIP</sequence>
<dbReference type="PIR" id="B85603">
    <property type="entry name" value="B85603"/>
</dbReference>